<dbReference type="RefSeq" id="WP_245359661.1">
    <property type="nucleotide sequence ID" value="NZ_BAAAVU010000017.1"/>
</dbReference>
<dbReference type="EMBL" id="JAGINT010000002">
    <property type="protein sequence ID" value="MBP2355473.1"/>
    <property type="molecule type" value="Genomic_DNA"/>
</dbReference>
<dbReference type="Proteomes" id="UP000755585">
    <property type="component" value="Unassembled WGS sequence"/>
</dbReference>
<proteinExistence type="predicted"/>
<organism evidence="1 2">
    <name type="scientific">Kribbella aluminosa</name>
    <dbReference type="NCBI Taxonomy" id="416017"/>
    <lineage>
        <taxon>Bacteria</taxon>
        <taxon>Bacillati</taxon>
        <taxon>Actinomycetota</taxon>
        <taxon>Actinomycetes</taxon>
        <taxon>Propionibacteriales</taxon>
        <taxon>Kribbellaceae</taxon>
        <taxon>Kribbella</taxon>
    </lineage>
</organism>
<evidence type="ECO:0000313" key="1">
    <source>
        <dbReference type="EMBL" id="MBP2355473.1"/>
    </source>
</evidence>
<gene>
    <name evidence="1" type="ORF">JOF29_006583</name>
</gene>
<sequence length="81" mass="8568">MVHDLLADGLGQQSGVLGPVRWSPAMLMVVPMRSGRLRIAKALRPMSSGAAKENVVRRIVGTPYFVNSASASPFASKCGTL</sequence>
<keyword evidence="2" id="KW-1185">Reference proteome</keyword>
<accession>A0ABS4UV10</accession>
<protein>
    <submittedName>
        <fullName evidence="1">Uncharacterized protein</fullName>
    </submittedName>
</protein>
<name>A0ABS4UV10_9ACTN</name>
<comment type="caution">
    <text evidence="1">The sequence shown here is derived from an EMBL/GenBank/DDBJ whole genome shotgun (WGS) entry which is preliminary data.</text>
</comment>
<reference evidence="1 2" key="1">
    <citation type="submission" date="2021-03" db="EMBL/GenBank/DDBJ databases">
        <title>Sequencing the genomes of 1000 actinobacteria strains.</title>
        <authorList>
            <person name="Klenk H.-P."/>
        </authorList>
    </citation>
    <scope>NUCLEOTIDE SEQUENCE [LARGE SCALE GENOMIC DNA]</scope>
    <source>
        <strain evidence="1 2">DSM 18824</strain>
    </source>
</reference>
<evidence type="ECO:0000313" key="2">
    <source>
        <dbReference type="Proteomes" id="UP000755585"/>
    </source>
</evidence>